<evidence type="ECO:0000313" key="2">
    <source>
        <dbReference type="Proteomes" id="UP000760819"/>
    </source>
</evidence>
<organism evidence="1 2">
    <name type="scientific">Candidatus Dojkabacteria bacterium</name>
    <dbReference type="NCBI Taxonomy" id="2099670"/>
    <lineage>
        <taxon>Bacteria</taxon>
        <taxon>Candidatus Dojkabacteria</taxon>
    </lineage>
</organism>
<dbReference type="EMBL" id="JAGQLI010000101">
    <property type="protein sequence ID" value="MCA9379168.1"/>
    <property type="molecule type" value="Genomic_DNA"/>
</dbReference>
<dbReference type="AlphaFoldDB" id="A0A955ID09"/>
<gene>
    <name evidence="1" type="ORF">KC640_01955</name>
</gene>
<evidence type="ECO:0000313" key="1">
    <source>
        <dbReference type="EMBL" id="MCA9379168.1"/>
    </source>
</evidence>
<evidence type="ECO:0008006" key="3">
    <source>
        <dbReference type="Google" id="ProtNLM"/>
    </source>
</evidence>
<dbReference type="InterPro" id="IPR036439">
    <property type="entry name" value="Dockerin_dom_sf"/>
</dbReference>
<name>A0A955ID09_9BACT</name>
<comment type="caution">
    <text evidence="1">The sequence shown here is derived from an EMBL/GenBank/DDBJ whole genome shotgun (WGS) entry which is preliminary data.</text>
</comment>
<proteinExistence type="predicted"/>
<reference evidence="1" key="1">
    <citation type="submission" date="2020-04" db="EMBL/GenBank/DDBJ databases">
        <authorList>
            <person name="Zhang T."/>
        </authorList>
    </citation>
    <scope>NUCLEOTIDE SEQUENCE</scope>
    <source>
        <strain evidence="1">HKST-UBA12</strain>
    </source>
</reference>
<dbReference type="InterPro" id="IPR018247">
    <property type="entry name" value="EF_Hand_1_Ca_BS"/>
</dbReference>
<dbReference type="GO" id="GO:0000272">
    <property type="term" value="P:polysaccharide catabolic process"/>
    <property type="evidence" value="ECO:0007669"/>
    <property type="project" value="InterPro"/>
</dbReference>
<dbReference type="SUPFAM" id="SSF63446">
    <property type="entry name" value="Type I dockerin domain"/>
    <property type="match status" value="1"/>
</dbReference>
<protein>
    <recommendedName>
        <fullName evidence="3">Dockerin domain-containing protein</fullName>
    </recommendedName>
</protein>
<dbReference type="Gene3D" id="2.60.40.4130">
    <property type="match status" value="1"/>
</dbReference>
<sequence>MDNAQTYKFNVTHPHRFSWRAMMHISLLGLAATLALAPVLVPGIFPSVFSPQVAGDGTVSVTVTVTPCDVDFITRPERRVPATNNWSEDLTIDIIDPVTGDPITTSTVTSGADGIATTPTCPFTYFVEGESYDIAVKGASHLKRIYLGKEFTNFPDVLVDISTPTLIAGDTDLPAGDNDVDYDDIKQLSINMFSTTNPRNDLNRDGKVNSLDLAIMIINLGLVGQ</sequence>
<dbReference type="Proteomes" id="UP000760819">
    <property type="component" value="Unassembled WGS sequence"/>
</dbReference>
<reference evidence="1" key="2">
    <citation type="journal article" date="2021" name="Microbiome">
        <title>Successional dynamics and alternative stable states in a saline activated sludge microbial community over 9 years.</title>
        <authorList>
            <person name="Wang Y."/>
            <person name="Ye J."/>
            <person name="Ju F."/>
            <person name="Liu L."/>
            <person name="Boyd J.A."/>
            <person name="Deng Y."/>
            <person name="Parks D.H."/>
            <person name="Jiang X."/>
            <person name="Yin X."/>
            <person name="Woodcroft B.J."/>
            <person name="Tyson G.W."/>
            <person name="Hugenholtz P."/>
            <person name="Polz M.F."/>
            <person name="Zhang T."/>
        </authorList>
    </citation>
    <scope>NUCLEOTIDE SEQUENCE</scope>
    <source>
        <strain evidence="1">HKST-UBA12</strain>
    </source>
</reference>
<dbReference type="PROSITE" id="PS00018">
    <property type="entry name" value="EF_HAND_1"/>
    <property type="match status" value="1"/>
</dbReference>
<accession>A0A955ID09</accession>